<keyword evidence="2" id="KW-0472">Membrane</keyword>
<proteinExistence type="predicted"/>
<evidence type="ECO:0008006" key="5">
    <source>
        <dbReference type="Google" id="ProtNLM"/>
    </source>
</evidence>
<dbReference type="SMART" id="SM00205">
    <property type="entry name" value="THN"/>
    <property type="match status" value="1"/>
</dbReference>
<dbReference type="PANTHER" id="PTHR31048">
    <property type="entry name" value="OS03G0233200 PROTEIN"/>
    <property type="match status" value="1"/>
</dbReference>
<evidence type="ECO:0000256" key="1">
    <source>
        <dbReference type="SAM" id="MobiDB-lite"/>
    </source>
</evidence>
<dbReference type="EMBL" id="JAAALK010000079">
    <property type="protein sequence ID" value="KAG8096832.1"/>
    <property type="molecule type" value="Genomic_DNA"/>
</dbReference>
<name>A0A8J5X3R9_ZIZPA</name>
<reference evidence="3" key="1">
    <citation type="journal article" date="2021" name="bioRxiv">
        <title>Whole Genome Assembly and Annotation of Northern Wild Rice, Zizania palustris L., Supports a Whole Genome Duplication in the Zizania Genus.</title>
        <authorList>
            <person name="Haas M."/>
            <person name="Kono T."/>
            <person name="Macchietto M."/>
            <person name="Millas R."/>
            <person name="McGilp L."/>
            <person name="Shao M."/>
            <person name="Duquette J."/>
            <person name="Hirsch C.N."/>
            <person name="Kimball J."/>
        </authorList>
    </citation>
    <scope>NUCLEOTIDE SEQUENCE</scope>
    <source>
        <tissue evidence="3">Fresh leaf tissue</tissue>
    </source>
</reference>
<evidence type="ECO:0000313" key="4">
    <source>
        <dbReference type="Proteomes" id="UP000729402"/>
    </source>
</evidence>
<feature type="transmembrane region" description="Helical" evidence="2">
    <location>
        <begin position="28"/>
        <end position="45"/>
    </location>
</feature>
<protein>
    <recommendedName>
        <fullName evidence="5">Thaumatin-like protein</fullName>
    </recommendedName>
</protein>
<dbReference type="Proteomes" id="UP000729402">
    <property type="component" value="Unassembled WGS sequence"/>
</dbReference>
<comment type="caution">
    <text evidence="3">The sequence shown here is derived from an EMBL/GenBank/DDBJ whole genome shotgun (WGS) entry which is preliminary data.</text>
</comment>
<keyword evidence="4" id="KW-1185">Reference proteome</keyword>
<gene>
    <name evidence="3" type="ORF">GUJ93_ZPchr0013g34412</name>
</gene>
<dbReference type="PROSITE" id="PS51367">
    <property type="entry name" value="THAUMATIN_2"/>
    <property type="match status" value="1"/>
</dbReference>
<accession>A0A8J5X3R9</accession>
<dbReference type="OrthoDB" id="430315at2759"/>
<organism evidence="3 4">
    <name type="scientific">Zizania palustris</name>
    <name type="common">Northern wild rice</name>
    <dbReference type="NCBI Taxonomy" id="103762"/>
    <lineage>
        <taxon>Eukaryota</taxon>
        <taxon>Viridiplantae</taxon>
        <taxon>Streptophyta</taxon>
        <taxon>Embryophyta</taxon>
        <taxon>Tracheophyta</taxon>
        <taxon>Spermatophyta</taxon>
        <taxon>Magnoliopsida</taxon>
        <taxon>Liliopsida</taxon>
        <taxon>Poales</taxon>
        <taxon>Poaceae</taxon>
        <taxon>BOP clade</taxon>
        <taxon>Oryzoideae</taxon>
        <taxon>Oryzeae</taxon>
        <taxon>Zizaniinae</taxon>
        <taxon>Zizania</taxon>
    </lineage>
</organism>
<feature type="transmembrane region" description="Helical" evidence="2">
    <location>
        <begin position="57"/>
        <end position="82"/>
    </location>
</feature>
<reference evidence="3" key="2">
    <citation type="submission" date="2021-02" db="EMBL/GenBank/DDBJ databases">
        <authorList>
            <person name="Kimball J.A."/>
            <person name="Haas M.W."/>
            <person name="Macchietto M."/>
            <person name="Kono T."/>
            <person name="Duquette J."/>
            <person name="Shao M."/>
        </authorList>
    </citation>
    <scope>NUCLEOTIDE SEQUENCE</scope>
    <source>
        <tissue evidence="3">Fresh leaf tissue</tissue>
    </source>
</reference>
<feature type="transmembrane region" description="Helical" evidence="2">
    <location>
        <begin position="88"/>
        <end position="110"/>
    </location>
</feature>
<dbReference type="CDD" id="cd09218">
    <property type="entry name" value="TLP-PA"/>
    <property type="match status" value="1"/>
</dbReference>
<keyword evidence="2" id="KW-1133">Transmembrane helix</keyword>
<dbReference type="Pfam" id="PF00314">
    <property type="entry name" value="Thaumatin"/>
    <property type="match status" value="1"/>
</dbReference>
<evidence type="ECO:0000313" key="3">
    <source>
        <dbReference type="EMBL" id="KAG8096832.1"/>
    </source>
</evidence>
<keyword evidence="2" id="KW-0812">Transmembrane</keyword>
<sequence>MEKLVSKLPLLCYKYIHGGRAPIPPSPLQSLSLVVILIVYGWLLFSPSPKTSPSLSTLLLLSNHCTILILIAASCTGVALYTSSNRSYIASSAMGIQRICIVLAMLFIFVREGGAVTFTFVNRCTGTVWPGILSNAGSARMDPTGFELPPGAARAVPAPSGWSGRLWARTGCTQDATGKVVCATGDCGSGTLECAGRGAEPPATLAEFTLDSSGRNDFYDVSLVDGYNLPMLVEPAGSGAAAPGATTCAPAGCAADLNARCPSELRAVGGAACRSACDAFGKPEFCCSGAYANPNTCRPTAYSQVFKSACPRSYSYAYDDPTSTFTCAGGRDYAITFCPVATPSLKSAGPGSTTTPGATTDAPPDIPRPGGGGGVMLGDNSWLASLATGDASSAPASGVALLAAPLVLQLLRR</sequence>
<feature type="region of interest" description="Disordered" evidence="1">
    <location>
        <begin position="346"/>
        <end position="373"/>
    </location>
</feature>
<dbReference type="InterPro" id="IPR001938">
    <property type="entry name" value="Thaumatin"/>
</dbReference>
<dbReference type="AlphaFoldDB" id="A0A8J5X3R9"/>
<dbReference type="FunFam" id="2.60.110.10:FF:000001">
    <property type="entry name" value="THAUMATIN-LIKE PROTEIN 1"/>
    <property type="match status" value="1"/>
</dbReference>
<evidence type="ECO:0000256" key="2">
    <source>
        <dbReference type="SAM" id="Phobius"/>
    </source>
</evidence>
<feature type="compositionally biased region" description="Low complexity" evidence="1">
    <location>
        <begin position="347"/>
        <end position="363"/>
    </location>
</feature>